<dbReference type="PANTHER" id="PTHR13556:SF2">
    <property type="entry name" value="TRANSCRIPTIONAL ADAPTER 3"/>
    <property type="match status" value="1"/>
</dbReference>
<feature type="compositionally biased region" description="Basic residues" evidence="6">
    <location>
        <begin position="202"/>
        <end position="215"/>
    </location>
</feature>
<evidence type="ECO:0000256" key="3">
    <source>
        <dbReference type="ARBA" id="ARBA00023015"/>
    </source>
</evidence>
<dbReference type="Proteomes" id="UP000790833">
    <property type="component" value="Unassembled WGS sequence"/>
</dbReference>
<comment type="subcellular location">
    <subcellularLocation>
        <location evidence="1">Nucleus</location>
    </subcellularLocation>
</comment>
<dbReference type="OrthoDB" id="1232at2759"/>
<keyword evidence="8" id="KW-1185">Reference proteome</keyword>
<protein>
    <submittedName>
        <fullName evidence="7">Transcriptional regulator</fullName>
    </submittedName>
</protein>
<feature type="compositionally biased region" description="Basic and acidic residues" evidence="6">
    <location>
        <begin position="161"/>
        <end position="177"/>
    </location>
</feature>
<organism evidence="7 8">
    <name type="scientific">Scheffersomyces spartinae</name>
    <dbReference type="NCBI Taxonomy" id="45513"/>
    <lineage>
        <taxon>Eukaryota</taxon>
        <taxon>Fungi</taxon>
        <taxon>Dikarya</taxon>
        <taxon>Ascomycota</taxon>
        <taxon>Saccharomycotina</taxon>
        <taxon>Pichiomycetes</taxon>
        <taxon>Debaryomycetaceae</taxon>
        <taxon>Scheffersomyces</taxon>
    </lineage>
</organism>
<dbReference type="GO" id="GO:0003713">
    <property type="term" value="F:transcription coactivator activity"/>
    <property type="evidence" value="ECO:0007669"/>
    <property type="project" value="TreeGrafter"/>
</dbReference>
<comment type="caution">
    <text evidence="7">The sequence shown here is derived from an EMBL/GenBank/DDBJ whole genome shotgun (WGS) entry which is preliminary data.</text>
</comment>
<sequence length="716" mass="80402">MGEEPDDQSLSGSLLDKILKALDLTYDASVGLLDGELIRQTPPVATLDVVEKLLTSLLKELKETERIDQGLLKQVRMALGEPEEDENVNLKKRKASQAFGDEKSNDDGDDDDDDMAVNVDGNDNDVKKEEDEGEDGEDDVKQEAPKSVSIATVKSGTGGRSNKDTEKDNEEDKSGKEVDDDEEEVVEEDDDDDDDEDDVSLAKRKRSTPFAKKIKLQQDEDYGSTPIDSEKEEIVLKQKLKPNLNSKDDPVPPVQTVSATQGNDTRLKNPKSEYVEPQTLSKEAIAELGLFSADDNGLETQGTEYLKKLYGVASYPERDLQDMLPGAIPNIDFSKNKPPANQVQFTTFQSYIESYFRPFSDEDIKFLKEDNIVPPGVEKSYDPDSTPFIIPKLGQFYADVWTEEDANLGAKLNSPAYKQPSIETYMAKGNIDNLYDEKLYSEEISCGPLSSRLLLAILSTHEGKYFEEGDLDDDEKLESTMDENVATQLSLDDNYKFISGSNDFYSLEERLKRELKYIGIFMNVSSGGSGGNEGKEKSRKASKVGNVIVDNDEWIKNKEDDEVCAEIRELQQELREAVVRNRLNRKRLIPVVEEQIAYQEYCSILEDLDKQVDQAYIKRLKSKNKKKKVETTQTAQQQAANIGLRALLEKRKKWISNIGGIFKAPEIMKRVPDKLILSVKDNNNDNTNNNTRISNGGDNENDSIHEVEVKVEAEAN</sequence>
<keyword evidence="5" id="KW-0539">Nucleus</keyword>
<dbReference type="GO" id="GO:0000124">
    <property type="term" value="C:SAGA complex"/>
    <property type="evidence" value="ECO:0007669"/>
    <property type="project" value="TreeGrafter"/>
</dbReference>
<dbReference type="InterPro" id="IPR019340">
    <property type="entry name" value="Histone_AcTrfase_su3"/>
</dbReference>
<keyword evidence="3" id="KW-0805">Transcription regulation</keyword>
<comment type="similarity">
    <text evidence="2">Belongs to the NGG1 family.</text>
</comment>
<dbReference type="GO" id="GO:0006357">
    <property type="term" value="P:regulation of transcription by RNA polymerase II"/>
    <property type="evidence" value="ECO:0007669"/>
    <property type="project" value="TreeGrafter"/>
</dbReference>
<keyword evidence="4" id="KW-0804">Transcription</keyword>
<evidence type="ECO:0000256" key="5">
    <source>
        <dbReference type="ARBA" id="ARBA00023242"/>
    </source>
</evidence>
<gene>
    <name evidence="7" type="primary">NGG1</name>
    <name evidence="7" type="ORF">KQ657_003025</name>
</gene>
<evidence type="ECO:0000256" key="6">
    <source>
        <dbReference type="SAM" id="MobiDB-lite"/>
    </source>
</evidence>
<evidence type="ECO:0000256" key="2">
    <source>
        <dbReference type="ARBA" id="ARBA00005330"/>
    </source>
</evidence>
<evidence type="ECO:0000313" key="7">
    <source>
        <dbReference type="EMBL" id="KAG7191521.1"/>
    </source>
</evidence>
<evidence type="ECO:0000256" key="4">
    <source>
        <dbReference type="ARBA" id="ARBA00023163"/>
    </source>
</evidence>
<dbReference type="PANTHER" id="PTHR13556">
    <property type="entry name" value="TRANSCRIPTIONAL ADAPTER 3-RELATED"/>
    <property type="match status" value="1"/>
</dbReference>
<feature type="compositionally biased region" description="Polar residues" evidence="6">
    <location>
        <begin position="255"/>
        <end position="264"/>
    </location>
</feature>
<evidence type="ECO:0000256" key="1">
    <source>
        <dbReference type="ARBA" id="ARBA00004123"/>
    </source>
</evidence>
<accession>A0A9P7V5H5</accession>
<feature type="region of interest" description="Disordered" evidence="6">
    <location>
        <begin position="79"/>
        <end position="270"/>
    </location>
</feature>
<reference evidence="7" key="1">
    <citation type="submission" date="2021-03" db="EMBL/GenBank/DDBJ databases">
        <authorList>
            <person name="Palmer J.M."/>
        </authorList>
    </citation>
    <scope>NUCLEOTIDE SEQUENCE</scope>
    <source>
        <strain evidence="7">ARV_011</strain>
    </source>
</reference>
<dbReference type="GO" id="GO:0005634">
    <property type="term" value="C:nucleus"/>
    <property type="evidence" value="ECO:0007669"/>
    <property type="project" value="UniProtKB-SubCell"/>
</dbReference>
<feature type="region of interest" description="Disordered" evidence="6">
    <location>
        <begin position="681"/>
        <end position="704"/>
    </location>
</feature>
<dbReference type="AlphaFoldDB" id="A0A9P7V5H5"/>
<name>A0A9P7V5H5_9ASCO</name>
<evidence type="ECO:0000313" key="8">
    <source>
        <dbReference type="Proteomes" id="UP000790833"/>
    </source>
</evidence>
<dbReference type="EMBL" id="JAHMUF010000027">
    <property type="protein sequence ID" value="KAG7191521.1"/>
    <property type="molecule type" value="Genomic_DNA"/>
</dbReference>
<dbReference type="Pfam" id="PF10198">
    <property type="entry name" value="Ada3"/>
    <property type="match status" value="1"/>
</dbReference>
<dbReference type="RefSeq" id="XP_043047073.1">
    <property type="nucleotide sequence ID" value="XM_043193763.1"/>
</dbReference>
<dbReference type="GeneID" id="66116399"/>
<proteinExistence type="inferred from homology"/>
<feature type="compositionally biased region" description="Acidic residues" evidence="6">
    <location>
        <begin position="178"/>
        <end position="199"/>
    </location>
</feature>